<feature type="compositionally biased region" description="Polar residues" evidence="1">
    <location>
        <begin position="425"/>
        <end position="438"/>
    </location>
</feature>
<reference evidence="2 3" key="1">
    <citation type="submission" date="2022-12" db="EMBL/GenBank/DDBJ databases">
        <title>Chromosome-level genome of Tegillarca granosa.</title>
        <authorList>
            <person name="Kim J."/>
        </authorList>
    </citation>
    <scope>NUCLEOTIDE SEQUENCE [LARGE SCALE GENOMIC DNA]</scope>
    <source>
        <strain evidence="2">Teg-2019</strain>
        <tissue evidence="2">Adductor muscle</tissue>
    </source>
</reference>
<feature type="compositionally biased region" description="Basic and acidic residues" evidence="1">
    <location>
        <begin position="470"/>
        <end position="480"/>
    </location>
</feature>
<feature type="compositionally biased region" description="Basic and acidic residues" evidence="1">
    <location>
        <begin position="138"/>
        <end position="163"/>
    </location>
</feature>
<feature type="compositionally biased region" description="Basic residues" evidence="1">
    <location>
        <begin position="490"/>
        <end position="523"/>
    </location>
</feature>
<feature type="compositionally biased region" description="Basic and acidic residues" evidence="1">
    <location>
        <begin position="235"/>
        <end position="245"/>
    </location>
</feature>
<feature type="compositionally biased region" description="Low complexity" evidence="1">
    <location>
        <begin position="408"/>
        <end position="417"/>
    </location>
</feature>
<dbReference type="Proteomes" id="UP001217089">
    <property type="component" value="Unassembled WGS sequence"/>
</dbReference>
<dbReference type="EMBL" id="JARBDR010000337">
    <property type="protein sequence ID" value="KAJ8314902.1"/>
    <property type="molecule type" value="Genomic_DNA"/>
</dbReference>
<evidence type="ECO:0000313" key="3">
    <source>
        <dbReference type="Proteomes" id="UP001217089"/>
    </source>
</evidence>
<organism evidence="2 3">
    <name type="scientific">Tegillarca granosa</name>
    <name type="common">Malaysian cockle</name>
    <name type="synonym">Anadara granosa</name>
    <dbReference type="NCBI Taxonomy" id="220873"/>
    <lineage>
        <taxon>Eukaryota</taxon>
        <taxon>Metazoa</taxon>
        <taxon>Spiralia</taxon>
        <taxon>Lophotrochozoa</taxon>
        <taxon>Mollusca</taxon>
        <taxon>Bivalvia</taxon>
        <taxon>Autobranchia</taxon>
        <taxon>Pteriomorphia</taxon>
        <taxon>Arcoida</taxon>
        <taxon>Arcoidea</taxon>
        <taxon>Arcidae</taxon>
        <taxon>Tegillarca</taxon>
    </lineage>
</organism>
<feature type="compositionally biased region" description="Polar residues" evidence="1">
    <location>
        <begin position="257"/>
        <end position="272"/>
    </location>
</feature>
<feature type="compositionally biased region" description="Acidic residues" evidence="1">
    <location>
        <begin position="453"/>
        <end position="463"/>
    </location>
</feature>
<feature type="compositionally biased region" description="Low complexity" evidence="1">
    <location>
        <begin position="246"/>
        <end position="256"/>
    </location>
</feature>
<feature type="compositionally biased region" description="Polar residues" evidence="1">
    <location>
        <begin position="356"/>
        <end position="370"/>
    </location>
</feature>
<feature type="compositionally biased region" description="Polar residues" evidence="1">
    <location>
        <begin position="309"/>
        <end position="345"/>
    </location>
</feature>
<name>A0ABQ9FC48_TEGGR</name>
<feature type="compositionally biased region" description="Basic and acidic residues" evidence="1">
    <location>
        <begin position="118"/>
        <end position="129"/>
    </location>
</feature>
<comment type="caution">
    <text evidence="2">The sequence shown here is derived from an EMBL/GenBank/DDBJ whole genome shotgun (WGS) entry which is preliminary data.</text>
</comment>
<accession>A0ABQ9FC48</accession>
<gene>
    <name evidence="2" type="ORF">KUTeg_007052</name>
</gene>
<feature type="region of interest" description="Disordered" evidence="1">
    <location>
        <begin position="309"/>
        <end position="370"/>
    </location>
</feature>
<feature type="region of interest" description="Disordered" evidence="1">
    <location>
        <begin position="408"/>
        <end position="547"/>
    </location>
</feature>
<proteinExistence type="predicted"/>
<sequence>MVKCQGKKGDGICGFELPEEFQFCPICTTPVQKDKEPPDEITINCPGKKKNGDVCQAPVKKGQKFCKKCGWRVNSKIFKAGSRVCYAKLENDKDCLNVLSSDDEFCEECGNESTNTAKTEENSGEENKDQGYTASAANKDKTVQEEETYVKDKKATEQIKKQTTEQISIQPQQNVKNQSQNKNEYTEMTDSKNNNESAETTENHNKDDDLETANDYCIDGSSKESEDNISGQNKDTIKVEQKKTGITESTSGSGTKQTLNFDNQQNARQLSNNEDKNENVLQPVEPSGNAQSQTTAYVQQDIMCDSSIDKTSNQQNTNNVEVQHQSDTDLDQNSSEITLQESEQGQSKEKDKSLPLSPSQGPNESGVLSQQDIHKEAEMDIDNTEPTVTNMSVAGAANLTGAGIFTTTSNTNDVSNNECMKANIPENTPSEQNNNTTEAHTKDTNKNKTGVENLEENEEDSSGDETGSSDGDHAVNEDPKSSQTETGSGKKQKKKTKSSSRSKEQKKRKRLKKQEKERKKHEKHASTTGLTDENETHSSKKTSNKVP</sequence>
<keyword evidence="3" id="KW-1185">Reference proteome</keyword>
<feature type="compositionally biased region" description="Polar residues" evidence="1">
    <location>
        <begin position="186"/>
        <end position="200"/>
    </location>
</feature>
<feature type="region of interest" description="Disordered" evidence="1">
    <location>
        <begin position="111"/>
        <end position="295"/>
    </location>
</feature>
<feature type="compositionally biased region" description="Low complexity" evidence="1">
    <location>
        <begin position="170"/>
        <end position="183"/>
    </location>
</feature>
<evidence type="ECO:0000313" key="2">
    <source>
        <dbReference type="EMBL" id="KAJ8314902.1"/>
    </source>
</evidence>
<protein>
    <submittedName>
        <fullName evidence="2">Uncharacterized protein</fullName>
    </submittedName>
</protein>
<evidence type="ECO:0000256" key="1">
    <source>
        <dbReference type="SAM" id="MobiDB-lite"/>
    </source>
</evidence>